<dbReference type="PANTHER" id="PTHR35303:SF5">
    <property type="entry name" value="OS02G0197800 PROTEIN"/>
    <property type="match status" value="1"/>
</dbReference>
<dbReference type="Pfam" id="PF06155">
    <property type="entry name" value="GBBH-like_N"/>
    <property type="match status" value="1"/>
</dbReference>
<reference evidence="4" key="1">
    <citation type="journal article" date="2022" name="Front. Microbiol.">
        <title>Genome-based taxonomic rearrangement of Oceanobacter-related bacteria including the description of Thalassolituus hydrocarbonoclasticus sp. nov. and Thalassolituus pacificus sp. nov. and emended description of the genus Thalassolituus.</title>
        <authorList>
            <person name="Dong C."/>
            <person name="Wei L."/>
            <person name="Wang J."/>
            <person name="Lai Q."/>
            <person name="Huang Z."/>
            <person name="Shao Z."/>
        </authorList>
    </citation>
    <scope>NUCLEOTIDE SEQUENCE</scope>
    <source>
        <strain evidence="4">59MF3M-4</strain>
    </source>
</reference>
<gene>
    <name evidence="4" type="ORF">NYR02_13965</name>
</gene>
<proteinExistence type="predicted"/>
<dbReference type="Gene3D" id="3.30.2020.30">
    <property type="match status" value="1"/>
</dbReference>
<evidence type="ECO:0000259" key="3">
    <source>
        <dbReference type="Pfam" id="PF06155"/>
    </source>
</evidence>
<organism evidence="4 5">
    <name type="scientific">Thalassolituus pacificus</name>
    <dbReference type="NCBI Taxonomy" id="2975440"/>
    <lineage>
        <taxon>Bacteria</taxon>
        <taxon>Pseudomonadati</taxon>
        <taxon>Pseudomonadota</taxon>
        <taxon>Gammaproteobacteria</taxon>
        <taxon>Oceanospirillales</taxon>
        <taxon>Oceanospirillaceae</taxon>
        <taxon>Thalassolituus</taxon>
    </lineage>
</organism>
<dbReference type="InterPro" id="IPR010376">
    <property type="entry name" value="GBBH-like_N"/>
</dbReference>
<sequence length="123" mass="14064">MIPNAIKVKKVSHCLQLTYGEQCYELPYEFLRVYSPSAEVRGHGVGNGVLQSGKKDVVLLRIEPAGNYALKLVFDDGHDSGLYDWSYLYHLCTHRDELWTDYLQRLQQAGKSRESAQINFKAL</sequence>
<evidence type="ECO:0000313" key="5">
    <source>
        <dbReference type="Proteomes" id="UP001147830"/>
    </source>
</evidence>
<dbReference type="EMBL" id="JAOANI010000022">
    <property type="protein sequence ID" value="MCT7360123.1"/>
    <property type="molecule type" value="Genomic_DNA"/>
</dbReference>
<name>A0A9X3ATG0_9GAMM</name>
<evidence type="ECO:0000256" key="2">
    <source>
        <dbReference type="ARBA" id="ARBA00023004"/>
    </source>
</evidence>
<dbReference type="Proteomes" id="UP001147830">
    <property type="component" value="Unassembled WGS sequence"/>
</dbReference>
<keyword evidence="5" id="KW-1185">Reference proteome</keyword>
<feature type="domain" description="Gamma-butyrobetaine hydroxylase-like N-terminal" evidence="3">
    <location>
        <begin position="6"/>
        <end position="89"/>
    </location>
</feature>
<evidence type="ECO:0000313" key="4">
    <source>
        <dbReference type="EMBL" id="MCT7360123.1"/>
    </source>
</evidence>
<dbReference type="GO" id="GO:0046872">
    <property type="term" value="F:metal ion binding"/>
    <property type="evidence" value="ECO:0007669"/>
    <property type="project" value="UniProtKB-KW"/>
</dbReference>
<comment type="caution">
    <text evidence="4">The sequence shown here is derived from an EMBL/GenBank/DDBJ whole genome shotgun (WGS) entry which is preliminary data.</text>
</comment>
<evidence type="ECO:0000256" key="1">
    <source>
        <dbReference type="ARBA" id="ARBA00022723"/>
    </source>
</evidence>
<dbReference type="InterPro" id="IPR038492">
    <property type="entry name" value="GBBH-like_N_sf"/>
</dbReference>
<protein>
    <submittedName>
        <fullName evidence="4">DUF971 domain-containing protein</fullName>
    </submittedName>
</protein>
<dbReference type="RefSeq" id="WP_260976966.1">
    <property type="nucleotide sequence ID" value="NZ_JAOANI010000022.1"/>
</dbReference>
<keyword evidence="1" id="KW-0479">Metal-binding</keyword>
<reference evidence="4" key="2">
    <citation type="submission" date="2022-08" db="EMBL/GenBank/DDBJ databases">
        <authorList>
            <person name="Dong C."/>
        </authorList>
    </citation>
    <scope>NUCLEOTIDE SEQUENCE</scope>
    <source>
        <strain evidence="4">59MF3M-4</strain>
    </source>
</reference>
<dbReference type="AlphaFoldDB" id="A0A9X3ATG0"/>
<keyword evidence="2" id="KW-0408">Iron</keyword>
<accession>A0A9X3ATG0</accession>
<dbReference type="PANTHER" id="PTHR35303">
    <property type="entry name" value="OS02G0197800 PROTEIN"/>
    <property type="match status" value="1"/>
</dbReference>